<organism evidence="7 8">
    <name type="scientific">Cynara cardunculus var. scolymus</name>
    <name type="common">Globe artichoke</name>
    <name type="synonym">Cynara scolymus</name>
    <dbReference type="NCBI Taxonomy" id="59895"/>
    <lineage>
        <taxon>Eukaryota</taxon>
        <taxon>Viridiplantae</taxon>
        <taxon>Streptophyta</taxon>
        <taxon>Embryophyta</taxon>
        <taxon>Tracheophyta</taxon>
        <taxon>Spermatophyta</taxon>
        <taxon>Magnoliopsida</taxon>
        <taxon>eudicotyledons</taxon>
        <taxon>Gunneridae</taxon>
        <taxon>Pentapetalae</taxon>
        <taxon>asterids</taxon>
        <taxon>campanulids</taxon>
        <taxon>Asterales</taxon>
        <taxon>Asteraceae</taxon>
        <taxon>Carduoideae</taxon>
        <taxon>Cardueae</taxon>
        <taxon>Carduinae</taxon>
        <taxon>Cynara</taxon>
    </lineage>
</organism>
<evidence type="ECO:0000256" key="4">
    <source>
        <dbReference type="ARBA" id="ARBA00023157"/>
    </source>
</evidence>
<keyword evidence="8" id="KW-1185">Reference proteome</keyword>
<dbReference type="PANTHER" id="PTHR24034:SF209">
    <property type="entry name" value="EGF-LIKE DOMAIN-CONTAINING PROTEIN"/>
    <property type="match status" value="1"/>
</dbReference>
<dbReference type="InterPro" id="IPR050751">
    <property type="entry name" value="ECM_structural_protein"/>
</dbReference>
<feature type="domain" description="EGF-like calcium-binding" evidence="5">
    <location>
        <begin position="9"/>
        <end position="51"/>
    </location>
</feature>
<evidence type="ECO:0000259" key="5">
    <source>
        <dbReference type="SMART" id="SM00179"/>
    </source>
</evidence>
<dbReference type="PROSITE" id="PS00010">
    <property type="entry name" value="ASX_HYDROXYL"/>
    <property type="match status" value="1"/>
</dbReference>
<protein>
    <submittedName>
        <fullName evidence="7">EGF-like calcium-binding</fullName>
    </submittedName>
</protein>
<proteinExistence type="predicted"/>
<accession>A0A103XK74</accession>
<feature type="domain" description="EGF-like" evidence="6">
    <location>
        <begin position="12"/>
        <end position="51"/>
    </location>
</feature>
<name>A0A103XK74_CYNCS</name>
<dbReference type="PANTHER" id="PTHR24034">
    <property type="entry name" value="EGF-LIKE DOMAIN-CONTAINING PROTEIN"/>
    <property type="match status" value="1"/>
</dbReference>
<reference evidence="7 8" key="1">
    <citation type="journal article" date="2016" name="Sci. Rep.">
        <title>The genome sequence of the outbreeding globe artichoke constructed de novo incorporating a phase-aware low-pass sequencing strategy of F1 progeny.</title>
        <authorList>
            <person name="Scaglione D."/>
            <person name="Reyes-Chin-Wo S."/>
            <person name="Acquadro A."/>
            <person name="Froenicke L."/>
            <person name="Portis E."/>
            <person name="Beitel C."/>
            <person name="Tirone M."/>
            <person name="Mauro R."/>
            <person name="Lo Monaco A."/>
            <person name="Mauromicale G."/>
            <person name="Faccioli P."/>
            <person name="Cattivelli L."/>
            <person name="Rieseberg L."/>
            <person name="Michelmore R."/>
            <person name="Lanteri S."/>
        </authorList>
    </citation>
    <scope>NUCLEOTIDE SEQUENCE [LARGE SCALE GENOMIC DNA]</scope>
    <source>
        <strain evidence="7">2C</strain>
    </source>
</reference>
<dbReference type="SMART" id="SM00179">
    <property type="entry name" value="EGF_CA"/>
    <property type="match status" value="2"/>
</dbReference>
<feature type="domain" description="EGF-like" evidence="6">
    <location>
        <begin position="93"/>
        <end position="132"/>
    </location>
</feature>
<evidence type="ECO:0000256" key="1">
    <source>
        <dbReference type="ARBA" id="ARBA00022536"/>
    </source>
</evidence>
<dbReference type="SUPFAM" id="SSF57196">
    <property type="entry name" value="EGF/Laminin"/>
    <property type="match status" value="2"/>
</dbReference>
<gene>
    <name evidence="7" type="ORF">Ccrd_005757</name>
</gene>
<comment type="caution">
    <text evidence="7">The sequence shown here is derived from an EMBL/GenBank/DDBJ whole genome shotgun (WGS) entry which is preliminary data.</text>
</comment>
<feature type="domain" description="EGF-like calcium-binding" evidence="5">
    <location>
        <begin position="92"/>
        <end position="132"/>
    </location>
</feature>
<dbReference type="InterPro" id="IPR000152">
    <property type="entry name" value="EGF-type_Asp/Asn_hydroxyl_site"/>
</dbReference>
<evidence type="ECO:0000256" key="2">
    <source>
        <dbReference type="ARBA" id="ARBA00022729"/>
    </source>
</evidence>
<evidence type="ECO:0000313" key="8">
    <source>
        <dbReference type="Proteomes" id="UP000243975"/>
    </source>
</evidence>
<dbReference type="Gramene" id="KVH92209">
    <property type="protein sequence ID" value="KVH92209"/>
    <property type="gene ID" value="Ccrd_005757"/>
</dbReference>
<dbReference type="InterPro" id="IPR000742">
    <property type="entry name" value="EGF"/>
</dbReference>
<keyword evidence="1" id="KW-0245">EGF-like domain</keyword>
<dbReference type="InterPro" id="IPR049883">
    <property type="entry name" value="NOTCH1_EGF-like"/>
</dbReference>
<dbReference type="Gene3D" id="2.10.25.10">
    <property type="entry name" value="Laminin"/>
    <property type="match status" value="2"/>
</dbReference>
<dbReference type="CDD" id="cd00054">
    <property type="entry name" value="EGF_CA"/>
    <property type="match status" value="1"/>
</dbReference>
<evidence type="ECO:0000256" key="3">
    <source>
        <dbReference type="ARBA" id="ARBA00022737"/>
    </source>
</evidence>
<dbReference type="SMART" id="SM00181">
    <property type="entry name" value="EGF"/>
    <property type="match status" value="2"/>
</dbReference>
<dbReference type="EMBL" id="LEKV01004834">
    <property type="protein sequence ID" value="KVH92209.1"/>
    <property type="molecule type" value="Genomic_DNA"/>
</dbReference>
<dbReference type="InterPro" id="IPR001881">
    <property type="entry name" value="EGF-like_Ca-bd_dom"/>
</dbReference>
<dbReference type="Pfam" id="PF07645">
    <property type="entry name" value="EGF_CA"/>
    <property type="match status" value="2"/>
</dbReference>
<keyword evidence="2" id="KW-0732">Signal</keyword>
<sequence>MLTFPLYLDINECHYPEKFPCYGTCVNTVGNYTWKCKEGYSGDAKIRDGCRRKPFHPLVLYIASGKYPTYETYRLVNATDLAKSGCDGRYTDECKNVEKFPCYETCANTPGNYTCKCKRGYSGDAKIHDGCRHKPFPLLLLSSGNPYVS</sequence>
<evidence type="ECO:0000313" key="7">
    <source>
        <dbReference type="EMBL" id="KVH92209.1"/>
    </source>
</evidence>
<dbReference type="Proteomes" id="UP000243975">
    <property type="component" value="Unassembled WGS sequence"/>
</dbReference>
<keyword evidence="3" id="KW-0677">Repeat</keyword>
<dbReference type="AlphaFoldDB" id="A0A103XK74"/>
<dbReference type="GO" id="GO:0005509">
    <property type="term" value="F:calcium ion binding"/>
    <property type="evidence" value="ECO:0007669"/>
    <property type="project" value="InterPro"/>
</dbReference>
<evidence type="ECO:0000259" key="6">
    <source>
        <dbReference type="SMART" id="SM00181"/>
    </source>
</evidence>
<keyword evidence="4" id="KW-1015">Disulfide bond</keyword>